<dbReference type="RefSeq" id="WP_111478799.1">
    <property type="nucleotide sequence ID" value="NZ_QHKM01000004.1"/>
</dbReference>
<proteinExistence type="predicted"/>
<reference evidence="2" key="1">
    <citation type="submission" date="2018-05" db="EMBL/GenBank/DDBJ databases">
        <authorList>
            <person name="Nie L."/>
        </authorList>
    </citation>
    <scope>NUCLEOTIDE SEQUENCE [LARGE SCALE GENOMIC DNA]</scope>
    <source>
        <strain evidence="2">NL</strain>
    </source>
</reference>
<evidence type="ECO:0000313" key="1">
    <source>
        <dbReference type="EMBL" id="RAK65889.1"/>
    </source>
</evidence>
<dbReference type="Proteomes" id="UP000248553">
    <property type="component" value="Unassembled WGS sequence"/>
</dbReference>
<protein>
    <submittedName>
        <fullName evidence="1">Uncharacterized protein</fullName>
    </submittedName>
</protein>
<comment type="caution">
    <text evidence="1">The sequence shown here is derived from an EMBL/GenBank/DDBJ whole genome shotgun (WGS) entry which is preliminary data.</text>
</comment>
<gene>
    <name evidence="1" type="ORF">DLM85_14355</name>
</gene>
<dbReference type="OrthoDB" id="881903at2"/>
<dbReference type="EMBL" id="QHKM01000004">
    <property type="protein sequence ID" value="RAK65889.1"/>
    <property type="molecule type" value="Genomic_DNA"/>
</dbReference>
<accession>A0A328BH43</accession>
<evidence type="ECO:0000313" key="2">
    <source>
        <dbReference type="Proteomes" id="UP000248553"/>
    </source>
</evidence>
<dbReference type="AlphaFoldDB" id="A0A328BH43"/>
<keyword evidence="2" id="KW-1185">Reference proteome</keyword>
<sequence>MSDQLFDVNLQQLPDDFLTGAWHVADRVLNRTDPGSALAQATRLRLEPGHLQVQAPDAPAQDGQWSVQRDALLQRPYLEIQLAEERTRALITRLRRSTDGLTSQLNLYFLSGMEVLLTQP</sequence>
<name>A0A328BH43_9BACT</name>
<organism evidence="1 2">
    <name type="scientific">Hymenobacter edaphi</name>
    <dbReference type="NCBI Taxonomy" id="2211146"/>
    <lineage>
        <taxon>Bacteria</taxon>
        <taxon>Pseudomonadati</taxon>
        <taxon>Bacteroidota</taxon>
        <taxon>Cytophagia</taxon>
        <taxon>Cytophagales</taxon>
        <taxon>Hymenobacteraceae</taxon>
        <taxon>Hymenobacter</taxon>
    </lineage>
</organism>